<gene>
    <name evidence="1" type="ORF">CITCOLO1_LOCUS14171</name>
</gene>
<keyword evidence="2" id="KW-1185">Reference proteome</keyword>
<reference evidence="1 2" key="1">
    <citation type="submission" date="2024-03" db="EMBL/GenBank/DDBJ databases">
        <authorList>
            <person name="Gkanogiannis A."/>
            <person name="Becerra Lopez-Lavalle L."/>
        </authorList>
    </citation>
    <scope>NUCLEOTIDE SEQUENCE [LARGE SCALE GENOMIC DNA]</scope>
</reference>
<dbReference type="EMBL" id="OZ021739">
    <property type="protein sequence ID" value="CAK9322060.1"/>
    <property type="molecule type" value="Genomic_DNA"/>
</dbReference>
<accession>A0ABP0YR48</accession>
<dbReference type="Proteomes" id="UP001642487">
    <property type="component" value="Chromosome 5"/>
</dbReference>
<evidence type="ECO:0000313" key="2">
    <source>
        <dbReference type="Proteomes" id="UP001642487"/>
    </source>
</evidence>
<sequence>MIFQTEAISSSCTRIPIGRPAGRSKKTQQNYDGAEQACVCESGVATMWNELRGGVLAWSELSDSVHGRHEFKTCARPGSRLEAERRHGAS</sequence>
<proteinExistence type="predicted"/>
<evidence type="ECO:0000313" key="1">
    <source>
        <dbReference type="EMBL" id="CAK9322060.1"/>
    </source>
</evidence>
<protein>
    <submittedName>
        <fullName evidence="1">Uncharacterized protein</fullName>
    </submittedName>
</protein>
<name>A0ABP0YR48_9ROSI</name>
<organism evidence="1 2">
    <name type="scientific">Citrullus colocynthis</name>
    <name type="common">colocynth</name>
    <dbReference type="NCBI Taxonomy" id="252529"/>
    <lineage>
        <taxon>Eukaryota</taxon>
        <taxon>Viridiplantae</taxon>
        <taxon>Streptophyta</taxon>
        <taxon>Embryophyta</taxon>
        <taxon>Tracheophyta</taxon>
        <taxon>Spermatophyta</taxon>
        <taxon>Magnoliopsida</taxon>
        <taxon>eudicotyledons</taxon>
        <taxon>Gunneridae</taxon>
        <taxon>Pentapetalae</taxon>
        <taxon>rosids</taxon>
        <taxon>fabids</taxon>
        <taxon>Cucurbitales</taxon>
        <taxon>Cucurbitaceae</taxon>
        <taxon>Benincaseae</taxon>
        <taxon>Citrullus</taxon>
    </lineage>
</organism>